<evidence type="ECO:0000313" key="1">
    <source>
        <dbReference type="EMBL" id="WXB06388.1"/>
    </source>
</evidence>
<accession>A0ABZ2L8W7</accession>
<sequence length="151" mass="17123">MAPPQARDLTRVDFRDQHEGPAADAPLEELVLRLFRYRPRWVDIAMGVRHFLVRPFGLDTTSASDVPPSLDEGTRAGPFWILSVNPDEIVAGLDDRHLDFRVYLTKKQGLVVRTDVLFHNALGRIYFALIRLGHVWVVRSMLRGTAHARAA</sequence>
<evidence type="ECO:0000313" key="2">
    <source>
        <dbReference type="Proteomes" id="UP001374803"/>
    </source>
</evidence>
<protein>
    <submittedName>
        <fullName evidence="1">DUF2867 domain-containing protein</fullName>
    </submittedName>
</protein>
<name>A0ABZ2L8W7_9BACT</name>
<gene>
    <name evidence="1" type="ORF">LVJ94_03895</name>
</gene>
<dbReference type="Pfam" id="PF11066">
    <property type="entry name" value="DUF2867"/>
    <property type="match status" value="1"/>
</dbReference>
<dbReference type="Proteomes" id="UP001374803">
    <property type="component" value="Chromosome"/>
</dbReference>
<reference evidence="1" key="1">
    <citation type="submission" date="2021-12" db="EMBL/GenBank/DDBJ databases">
        <title>Discovery of the Pendulisporaceae a myxobacterial family with distinct sporulation behavior and unique specialized metabolism.</title>
        <authorList>
            <person name="Garcia R."/>
            <person name="Popoff A."/>
            <person name="Bader C.D."/>
            <person name="Loehr J."/>
            <person name="Walesch S."/>
            <person name="Walt C."/>
            <person name="Boldt J."/>
            <person name="Bunk B."/>
            <person name="Haeckl F.J.F.P.J."/>
            <person name="Gunesch A.P."/>
            <person name="Birkelbach J."/>
            <person name="Nuebel U."/>
            <person name="Pietschmann T."/>
            <person name="Bach T."/>
            <person name="Mueller R."/>
        </authorList>
    </citation>
    <scope>NUCLEOTIDE SEQUENCE</scope>
    <source>
        <strain evidence="1">MSr11367</strain>
    </source>
</reference>
<dbReference type="RefSeq" id="WP_394836034.1">
    <property type="nucleotide sequence ID" value="NZ_CP089929.1"/>
</dbReference>
<dbReference type="EMBL" id="CP089983">
    <property type="protein sequence ID" value="WXB06388.1"/>
    <property type="molecule type" value="Genomic_DNA"/>
</dbReference>
<organism evidence="1 2">
    <name type="scientific">Pendulispora rubella</name>
    <dbReference type="NCBI Taxonomy" id="2741070"/>
    <lineage>
        <taxon>Bacteria</taxon>
        <taxon>Pseudomonadati</taxon>
        <taxon>Myxococcota</taxon>
        <taxon>Myxococcia</taxon>
        <taxon>Myxococcales</taxon>
        <taxon>Sorangiineae</taxon>
        <taxon>Pendulisporaceae</taxon>
        <taxon>Pendulispora</taxon>
    </lineage>
</organism>
<dbReference type="InterPro" id="IPR021295">
    <property type="entry name" value="DUF2867"/>
</dbReference>
<proteinExistence type="predicted"/>
<keyword evidence="2" id="KW-1185">Reference proteome</keyword>